<evidence type="ECO:0000256" key="8">
    <source>
        <dbReference type="ARBA" id="ARBA00023128"/>
    </source>
</evidence>
<dbReference type="EMBL" id="CAXKWB010000060">
    <property type="protein sequence ID" value="CAL4058852.1"/>
    <property type="molecule type" value="Genomic_DNA"/>
</dbReference>
<dbReference type="InterPro" id="IPR038459">
    <property type="entry name" value="MT_TRM10-typ_sf"/>
</dbReference>
<evidence type="ECO:0000256" key="2">
    <source>
        <dbReference type="ARBA" id="ARBA00022603"/>
    </source>
</evidence>
<dbReference type="PANTHER" id="PTHR13563:SF5">
    <property type="entry name" value="TRNA METHYLTRANSFERASE 10 HOMOLOG C"/>
    <property type="match status" value="1"/>
</dbReference>
<keyword evidence="7" id="KW-0175">Coiled coil</keyword>
<keyword evidence="6" id="KW-0809">Transit peptide</keyword>
<evidence type="ECO:0000259" key="11">
    <source>
        <dbReference type="PROSITE" id="PS51675"/>
    </source>
</evidence>
<dbReference type="InterPro" id="IPR028564">
    <property type="entry name" value="MT_TRM10-typ"/>
</dbReference>
<keyword evidence="5" id="KW-0819">tRNA processing</keyword>
<dbReference type="GO" id="GO:0032259">
    <property type="term" value="P:methylation"/>
    <property type="evidence" value="ECO:0007669"/>
    <property type="project" value="UniProtKB-KW"/>
</dbReference>
<evidence type="ECO:0000256" key="6">
    <source>
        <dbReference type="ARBA" id="ARBA00022946"/>
    </source>
</evidence>
<evidence type="ECO:0000256" key="9">
    <source>
        <dbReference type="ARBA" id="ARBA00029803"/>
    </source>
</evidence>
<keyword evidence="3" id="KW-0808">Transferase</keyword>
<dbReference type="InterPro" id="IPR025812">
    <property type="entry name" value="Trm10_C_MTase_dom"/>
</dbReference>
<keyword evidence="4" id="KW-0949">S-adenosyl-L-methionine</keyword>
<feature type="non-terminal residue" evidence="12">
    <location>
        <position position="1"/>
    </location>
</feature>
<name>A0AAV2PJD0_MEGNR</name>
<dbReference type="GO" id="GO:0005654">
    <property type="term" value="C:nucleoplasm"/>
    <property type="evidence" value="ECO:0007669"/>
    <property type="project" value="TreeGrafter"/>
</dbReference>
<accession>A0AAV2PJD0</accession>
<sequence>RVSAVHLCKMIRRAVFGVMRHRQLEKSYKFTNASNIIKISASKLQLLKRDEPTYDISRISRYYSTTNEPSKLSELPEEFDRRALMELEVDLLRQEGHTVPSVLTDTQWDDLSALPSRSRRRKFLRFLALNEFKRENAKKKKEERSLRFKAQQEQLEAEKEEEKKNKDPNEIYMEYGLGKNTLYFRIYDTAINHFRHGRLMDAMLWGQSLIIDMDFNEHMNVREQQNTGDQIQELFGDNRRHKSPFDLQLYNMSKDSVPYQRLLRMIPVLEKPSFPLTIMEHNYLHDFPKEQLVYLTPDAREEMIKFDHNATYIIGGIVDRSDSEPLTLAKAKREGLRVQKLPLDRYLHWGMGGKSLTLNQIINILLDIKESGNWEYALRHVPKRKVKNEEEKIQAILRREQKIMKLRNPNKKFYQSKGRFKGIIEKD</sequence>
<comment type="subcellular location">
    <subcellularLocation>
        <location evidence="1">Mitochondrion</location>
    </subcellularLocation>
</comment>
<comment type="caution">
    <text evidence="12">The sequence shown here is derived from an EMBL/GenBank/DDBJ whole genome shotgun (WGS) entry which is preliminary data.</text>
</comment>
<evidence type="ECO:0000256" key="7">
    <source>
        <dbReference type="ARBA" id="ARBA00023054"/>
    </source>
</evidence>
<dbReference type="CDD" id="cd18102">
    <property type="entry name" value="Trm10_MRRP1"/>
    <property type="match status" value="1"/>
</dbReference>
<proteinExistence type="predicted"/>
<evidence type="ECO:0000313" key="12">
    <source>
        <dbReference type="EMBL" id="CAL4058852.1"/>
    </source>
</evidence>
<evidence type="ECO:0000256" key="5">
    <source>
        <dbReference type="ARBA" id="ARBA00022694"/>
    </source>
</evidence>
<evidence type="ECO:0000256" key="4">
    <source>
        <dbReference type="ARBA" id="ARBA00022691"/>
    </source>
</evidence>
<dbReference type="GO" id="GO:0005739">
    <property type="term" value="C:mitochondrion"/>
    <property type="evidence" value="ECO:0007669"/>
    <property type="project" value="UniProtKB-SubCell"/>
</dbReference>
<evidence type="ECO:0000256" key="1">
    <source>
        <dbReference type="ARBA" id="ARBA00004173"/>
    </source>
</evidence>
<dbReference type="GO" id="GO:0000049">
    <property type="term" value="F:tRNA binding"/>
    <property type="evidence" value="ECO:0007669"/>
    <property type="project" value="TreeGrafter"/>
</dbReference>
<dbReference type="GO" id="GO:0070131">
    <property type="term" value="P:positive regulation of mitochondrial translation"/>
    <property type="evidence" value="ECO:0007669"/>
    <property type="project" value="TreeGrafter"/>
</dbReference>
<reference evidence="12 13" key="1">
    <citation type="submission" date="2024-05" db="EMBL/GenBank/DDBJ databases">
        <authorList>
            <person name="Wallberg A."/>
        </authorList>
    </citation>
    <scope>NUCLEOTIDE SEQUENCE [LARGE SCALE GENOMIC DNA]</scope>
</reference>
<protein>
    <recommendedName>
        <fullName evidence="9">RNA (guanine-9-)-methyltransferase domain-containing protein 1</fullName>
    </recommendedName>
</protein>
<evidence type="ECO:0000256" key="3">
    <source>
        <dbReference type="ARBA" id="ARBA00022679"/>
    </source>
</evidence>
<keyword evidence="2" id="KW-0489">Methyltransferase</keyword>
<feature type="region of interest" description="Disordered" evidence="10">
    <location>
        <begin position="140"/>
        <end position="164"/>
    </location>
</feature>
<feature type="domain" description="SAM-dependent MTase TRM10-type" evidence="11">
    <location>
        <begin position="195"/>
        <end position="388"/>
    </location>
</feature>
<evidence type="ECO:0000313" key="13">
    <source>
        <dbReference type="Proteomes" id="UP001497623"/>
    </source>
</evidence>
<dbReference type="PANTHER" id="PTHR13563">
    <property type="entry name" value="TRNA (GUANINE-9-) METHYLTRANSFERASE"/>
    <property type="match status" value="1"/>
</dbReference>
<keyword evidence="8" id="KW-0496">Mitochondrion</keyword>
<evidence type="ECO:0000256" key="10">
    <source>
        <dbReference type="SAM" id="MobiDB-lite"/>
    </source>
</evidence>
<gene>
    <name evidence="12" type="ORF">MNOR_LOCUS296</name>
</gene>
<organism evidence="12 13">
    <name type="scientific">Meganyctiphanes norvegica</name>
    <name type="common">Northern krill</name>
    <name type="synonym">Thysanopoda norvegica</name>
    <dbReference type="NCBI Taxonomy" id="48144"/>
    <lineage>
        <taxon>Eukaryota</taxon>
        <taxon>Metazoa</taxon>
        <taxon>Ecdysozoa</taxon>
        <taxon>Arthropoda</taxon>
        <taxon>Crustacea</taxon>
        <taxon>Multicrustacea</taxon>
        <taxon>Malacostraca</taxon>
        <taxon>Eumalacostraca</taxon>
        <taxon>Eucarida</taxon>
        <taxon>Euphausiacea</taxon>
        <taxon>Euphausiidae</taxon>
        <taxon>Meganyctiphanes</taxon>
    </lineage>
</organism>
<dbReference type="GO" id="GO:0008168">
    <property type="term" value="F:methyltransferase activity"/>
    <property type="evidence" value="ECO:0007669"/>
    <property type="project" value="UniProtKB-KW"/>
</dbReference>
<dbReference type="AlphaFoldDB" id="A0AAV2PJD0"/>
<dbReference type="Proteomes" id="UP001497623">
    <property type="component" value="Unassembled WGS sequence"/>
</dbReference>
<keyword evidence="13" id="KW-1185">Reference proteome</keyword>
<dbReference type="Gene3D" id="3.40.1280.30">
    <property type="match status" value="1"/>
</dbReference>
<dbReference type="GO" id="GO:0097745">
    <property type="term" value="P:mitochondrial tRNA 5'-end processing"/>
    <property type="evidence" value="ECO:0007669"/>
    <property type="project" value="TreeGrafter"/>
</dbReference>
<dbReference type="PROSITE" id="PS51675">
    <property type="entry name" value="SAM_MT_TRM10"/>
    <property type="match status" value="1"/>
</dbReference>
<dbReference type="InterPro" id="IPR007356">
    <property type="entry name" value="tRNA_m1G_MeTrfase_euk"/>
</dbReference>